<dbReference type="EMBL" id="GBRH01219912">
    <property type="protein sequence ID" value="JAD77983.1"/>
    <property type="molecule type" value="Transcribed_RNA"/>
</dbReference>
<evidence type="ECO:0000313" key="1">
    <source>
        <dbReference type="EMBL" id="JAD77983.1"/>
    </source>
</evidence>
<accession>A0A0A9CU68</accession>
<name>A0A0A9CU68_ARUDO</name>
<sequence length="173" mass="18184">MDLMLAGSNPARRQALKKGEWVWSAAYTVSRVIPATPLDPLRRRAASRAATSVTSIASLVVPRMTPPPVPRPAPVRFMKLAGRRKSCGSQSSASTSISVAAGLACHVNPTVFIAEAMSSPAMAAALLVDGKKAKKLGLAQWVIPGTTASRSSFIAMSNGAEELGGADWSRRTR</sequence>
<reference evidence="1" key="2">
    <citation type="journal article" date="2015" name="Data Brief">
        <title>Shoot transcriptome of the giant reed, Arundo donax.</title>
        <authorList>
            <person name="Barrero R.A."/>
            <person name="Guerrero F.D."/>
            <person name="Moolhuijzen P."/>
            <person name="Goolsby J.A."/>
            <person name="Tidwell J."/>
            <person name="Bellgard S.E."/>
            <person name="Bellgard M.I."/>
        </authorList>
    </citation>
    <scope>NUCLEOTIDE SEQUENCE</scope>
    <source>
        <tissue evidence="1">Shoot tissue taken approximately 20 cm above the soil surface</tissue>
    </source>
</reference>
<organism evidence="1">
    <name type="scientific">Arundo donax</name>
    <name type="common">Giant reed</name>
    <name type="synonym">Donax arundinaceus</name>
    <dbReference type="NCBI Taxonomy" id="35708"/>
    <lineage>
        <taxon>Eukaryota</taxon>
        <taxon>Viridiplantae</taxon>
        <taxon>Streptophyta</taxon>
        <taxon>Embryophyta</taxon>
        <taxon>Tracheophyta</taxon>
        <taxon>Spermatophyta</taxon>
        <taxon>Magnoliopsida</taxon>
        <taxon>Liliopsida</taxon>
        <taxon>Poales</taxon>
        <taxon>Poaceae</taxon>
        <taxon>PACMAD clade</taxon>
        <taxon>Arundinoideae</taxon>
        <taxon>Arundineae</taxon>
        <taxon>Arundo</taxon>
    </lineage>
</organism>
<proteinExistence type="predicted"/>
<protein>
    <submittedName>
        <fullName evidence="1">Uncharacterized protein</fullName>
    </submittedName>
</protein>
<dbReference type="AlphaFoldDB" id="A0A0A9CU68"/>
<reference evidence="1" key="1">
    <citation type="submission" date="2014-09" db="EMBL/GenBank/DDBJ databases">
        <authorList>
            <person name="Magalhaes I.L.F."/>
            <person name="Oliveira U."/>
            <person name="Santos F.R."/>
            <person name="Vidigal T.H.D.A."/>
            <person name="Brescovit A.D."/>
            <person name="Santos A.J."/>
        </authorList>
    </citation>
    <scope>NUCLEOTIDE SEQUENCE</scope>
    <source>
        <tissue evidence="1">Shoot tissue taken approximately 20 cm above the soil surface</tissue>
    </source>
</reference>